<gene>
    <name evidence="8" type="ORF">I215_10223</name>
</gene>
<evidence type="ECO:0000256" key="2">
    <source>
        <dbReference type="ARBA" id="ARBA00022475"/>
    </source>
</evidence>
<keyword evidence="5 7" id="KW-0472">Membrane</keyword>
<dbReference type="RefSeq" id="WP_008991887.1">
    <property type="nucleotide sequence ID" value="NZ_AMSG01000013.1"/>
</dbReference>
<feature type="transmembrane region" description="Helical" evidence="7">
    <location>
        <begin position="370"/>
        <end position="390"/>
    </location>
</feature>
<dbReference type="EMBL" id="AMSG01000013">
    <property type="protein sequence ID" value="EKF54938.1"/>
    <property type="molecule type" value="Genomic_DNA"/>
</dbReference>
<dbReference type="InterPro" id="IPR005495">
    <property type="entry name" value="LptG/LptF_permease"/>
</dbReference>
<dbReference type="AlphaFoldDB" id="K2P1N9"/>
<dbReference type="GO" id="GO:0043190">
    <property type="term" value="C:ATP-binding cassette (ABC) transporter complex"/>
    <property type="evidence" value="ECO:0007669"/>
    <property type="project" value="TreeGrafter"/>
</dbReference>
<dbReference type="Proteomes" id="UP000007364">
    <property type="component" value="Unassembled WGS sequence"/>
</dbReference>
<protein>
    <recommendedName>
        <fullName evidence="10">YjgP/YjgQ family permease</fullName>
    </recommendedName>
</protein>
<evidence type="ECO:0000313" key="9">
    <source>
        <dbReference type="Proteomes" id="UP000007364"/>
    </source>
</evidence>
<dbReference type="PANTHER" id="PTHR33529:SF6">
    <property type="entry name" value="YJGP_YJGQ FAMILY PERMEASE"/>
    <property type="match status" value="1"/>
</dbReference>
<keyword evidence="4 7" id="KW-1133">Transmembrane helix</keyword>
<feature type="compositionally biased region" description="Basic and acidic residues" evidence="6">
    <location>
        <begin position="285"/>
        <end position="300"/>
    </location>
</feature>
<feature type="transmembrane region" description="Helical" evidence="7">
    <location>
        <begin position="79"/>
        <end position="99"/>
    </location>
</feature>
<feature type="region of interest" description="Disordered" evidence="6">
    <location>
        <begin position="277"/>
        <end position="300"/>
    </location>
</feature>
<feature type="transmembrane region" description="Helical" evidence="7">
    <location>
        <begin position="428"/>
        <end position="446"/>
    </location>
</feature>
<evidence type="ECO:0008006" key="10">
    <source>
        <dbReference type="Google" id="ProtNLM"/>
    </source>
</evidence>
<keyword evidence="2" id="KW-1003">Cell membrane</keyword>
<evidence type="ECO:0000256" key="7">
    <source>
        <dbReference type="SAM" id="Phobius"/>
    </source>
</evidence>
<comment type="caution">
    <text evidence="8">The sequence shown here is derived from an EMBL/GenBank/DDBJ whole genome shotgun (WGS) entry which is preliminary data.</text>
</comment>
<comment type="subcellular location">
    <subcellularLocation>
        <location evidence="1">Cell membrane</location>
        <topology evidence="1">Multi-pass membrane protein</topology>
    </subcellularLocation>
</comment>
<feature type="transmembrane region" description="Helical" evidence="7">
    <location>
        <begin position="41"/>
        <end position="58"/>
    </location>
</feature>
<keyword evidence="9" id="KW-1185">Reference proteome</keyword>
<organism evidence="8 9">
    <name type="scientific">Galbibacter marinus</name>
    <dbReference type="NCBI Taxonomy" id="555500"/>
    <lineage>
        <taxon>Bacteria</taxon>
        <taxon>Pseudomonadati</taxon>
        <taxon>Bacteroidota</taxon>
        <taxon>Flavobacteriia</taxon>
        <taxon>Flavobacteriales</taxon>
        <taxon>Flavobacteriaceae</taxon>
        <taxon>Galbibacter</taxon>
    </lineage>
</organism>
<evidence type="ECO:0000256" key="6">
    <source>
        <dbReference type="SAM" id="MobiDB-lite"/>
    </source>
</evidence>
<dbReference type="eggNOG" id="COG0795">
    <property type="taxonomic scope" value="Bacteria"/>
</dbReference>
<accession>K2P1N9</accession>
<evidence type="ECO:0000256" key="1">
    <source>
        <dbReference type="ARBA" id="ARBA00004651"/>
    </source>
</evidence>
<keyword evidence="3 7" id="KW-0812">Transmembrane</keyword>
<evidence type="ECO:0000313" key="8">
    <source>
        <dbReference type="EMBL" id="EKF54938.1"/>
    </source>
</evidence>
<evidence type="ECO:0000256" key="5">
    <source>
        <dbReference type="ARBA" id="ARBA00023136"/>
    </source>
</evidence>
<evidence type="ECO:0000256" key="3">
    <source>
        <dbReference type="ARBA" id="ARBA00022692"/>
    </source>
</evidence>
<name>K2P1N9_9FLAO</name>
<dbReference type="GO" id="GO:0015920">
    <property type="term" value="P:lipopolysaccharide transport"/>
    <property type="evidence" value="ECO:0007669"/>
    <property type="project" value="TreeGrafter"/>
</dbReference>
<reference evidence="8 9" key="1">
    <citation type="journal article" date="2012" name="J. Bacteriol.">
        <title>Genome Sequence of Galbibacter marinum Type Strain ck-I2-15.</title>
        <authorList>
            <person name="Lai Q."/>
            <person name="Li C."/>
            <person name="Shao Z."/>
        </authorList>
    </citation>
    <scope>NUCLEOTIDE SEQUENCE [LARGE SCALE GENOMIC DNA]</scope>
    <source>
        <strain evidence="9">ck-I2-15</strain>
    </source>
</reference>
<dbReference type="PANTHER" id="PTHR33529">
    <property type="entry name" value="SLR0882 PROTEIN-RELATED"/>
    <property type="match status" value="1"/>
</dbReference>
<evidence type="ECO:0000256" key="4">
    <source>
        <dbReference type="ARBA" id="ARBA00022989"/>
    </source>
</evidence>
<dbReference type="Pfam" id="PF03739">
    <property type="entry name" value="LptF_LptG"/>
    <property type="match status" value="1"/>
</dbReference>
<dbReference type="STRING" id="555500.I215_10223"/>
<feature type="transmembrane region" description="Helical" evidence="7">
    <location>
        <begin position="397"/>
        <end position="416"/>
    </location>
</feature>
<proteinExistence type="predicted"/>
<sequence length="482" mass="54433">MFIFIFQAIWFFIDEFAGKDIDLEIVGKFLFYYSPNLIPNVLPLTVLLASIMTFGALAENYEFAAMKASGISLSRAMRSLVVFIAFLSFGTFFFANNVIPAAEYKSYNLRRNIAQMKPAMAISEGAFSTIGEDFSMKVDQKHGPNDNLLDNVIIHQLSNGGLNRKVIKSVDGELIGSEDSNILQLKLIDGNYYQDMEAKSRDKRDNYPFAKAHFETYTIFMDLSELNNIDLEEEKVKNTFKMLNVSELNYAIDSLAIDNEKVFTNFGENIFKRTGASNIQSKPRNSPEVKDTPKEDQELSEVEKQEVRAMLLKNIDSTITLYKDYRQSQMVDMALNTVKNTKSTLEGKKWDLNRRIKLYNHHILSLHQKYALAFACFILFFVGAPLGAIIRKGGLGLPMVLAIGLFLIYHFINIFTKNYAEDGSLSPVLGAWIATLIMLPLGIFLTRRATADRALFDTGGLLTAIGNFFRKLNPKKKSEASN</sequence>
<dbReference type="PATRIC" id="fig|555500.3.peg.2111"/>